<dbReference type="Pfam" id="PF02775">
    <property type="entry name" value="TPP_enzyme_C"/>
    <property type="match status" value="1"/>
</dbReference>
<dbReference type="CDD" id="cd00568">
    <property type="entry name" value="TPP_enzymes"/>
    <property type="match status" value="1"/>
</dbReference>
<evidence type="ECO:0000259" key="6">
    <source>
        <dbReference type="Pfam" id="PF02776"/>
    </source>
</evidence>
<dbReference type="Gene3D" id="3.40.50.970">
    <property type="match status" value="2"/>
</dbReference>
<gene>
    <name evidence="7" type="ORF">QLQ12_37510</name>
</gene>
<dbReference type="InterPro" id="IPR012000">
    <property type="entry name" value="Thiamin_PyroP_enz_cen_dom"/>
</dbReference>
<dbReference type="SUPFAM" id="SSF52467">
    <property type="entry name" value="DHS-like NAD/FAD-binding domain"/>
    <property type="match status" value="1"/>
</dbReference>
<dbReference type="RefSeq" id="WP_282765670.1">
    <property type="nucleotide sequence ID" value="NZ_JASCTH010000032.1"/>
</dbReference>
<dbReference type="CDD" id="cd07035">
    <property type="entry name" value="TPP_PYR_POX_like"/>
    <property type="match status" value="1"/>
</dbReference>
<dbReference type="Pfam" id="PF00205">
    <property type="entry name" value="TPP_enzyme_M"/>
    <property type="match status" value="1"/>
</dbReference>
<dbReference type="SUPFAM" id="SSF52518">
    <property type="entry name" value="Thiamin diphosphate-binding fold (THDP-binding)"/>
    <property type="match status" value="2"/>
</dbReference>
<dbReference type="InterPro" id="IPR029035">
    <property type="entry name" value="DHS-like_NAD/FAD-binding_dom"/>
</dbReference>
<dbReference type="InterPro" id="IPR045229">
    <property type="entry name" value="TPP_enz"/>
</dbReference>
<protein>
    <submittedName>
        <fullName evidence="7">Thiamine pyrophosphate-binding protein</fullName>
    </submittedName>
</protein>
<dbReference type="EMBL" id="JASCTH010000032">
    <property type="protein sequence ID" value="MDI6104306.1"/>
    <property type="molecule type" value="Genomic_DNA"/>
</dbReference>
<evidence type="ECO:0000256" key="3">
    <source>
        <dbReference type="RuleBase" id="RU362132"/>
    </source>
</evidence>
<keyword evidence="8" id="KW-1185">Reference proteome</keyword>
<dbReference type="Pfam" id="PF02776">
    <property type="entry name" value="TPP_enzyme_N"/>
    <property type="match status" value="1"/>
</dbReference>
<evidence type="ECO:0000259" key="5">
    <source>
        <dbReference type="Pfam" id="PF02775"/>
    </source>
</evidence>
<comment type="similarity">
    <text evidence="1 3">Belongs to the TPP enzyme family.</text>
</comment>
<accession>A0ABT6WX36</accession>
<name>A0ABT6WX36_9ACTN</name>
<evidence type="ECO:0000313" key="7">
    <source>
        <dbReference type="EMBL" id="MDI6104306.1"/>
    </source>
</evidence>
<evidence type="ECO:0000259" key="4">
    <source>
        <dbReference type="Pfam" id="PF00205"/>
    </source>
</evidence>
<dbReference type="Gene3D" id="3.40.50.1220">
    <property type="entry name" value="TPP-binding domain"/>
    <property type="match status" value="1"/>
</dbReference>
<sequence>MLTGAEAVARLLRKAGVRRAYGVPGQRVLPLFAALAEENVPVVVTRHEQGASFMADVYARLGGMGCIVTTSGPGGINALAGVASAFMDSVPLIVLTAQAEVAEFGRYGIQEGSGLGRTPDVRQIFAATTKASFQPRTVDKLVDAVAEALALAVRGRPGPVHIDVPSDLLTDKVAAGLVEELAAGAPAPAAVPEPAAELIREVAGRIRSAKSPLLLIGNGVVRGGAVTAAQQVARHGSMWIAHSFLAKGAFDETNAAVLGPVGVFGTEAANRALHDEADLVVAVGVAFSYLTTSGWPARLGGGRLIRCDLDQRELGTNYTDGVNIHADARVFLESLATELATSDEGNAPLGPDLKARYPDLRAPEESAALHPIRVCDVVGEWIAENTTVVADVGQNAYWVERHLKTRGGGRFIINGGLGAMGHGVAGCLGAWHAGQDAGRPGPVLCTTGDGGFMMGALEVSTAVSEGADVTWIIFNNGTLGTQKEWYVRQGASGSEMDLPDTDYVALASAMGARAFRATTEEELREALGSAGAHSGPTVIDVVIDPVPAPTVFGS</sequence>
<dbReference type="Proteomes" id="UP001241758">
    <property type="component" value="Unassembled WGS sequence"/>
</dbReference>
<evidence type="ECO:0000256" key="2">
    <source>
        <dbReference type="ARBA" id="ARBA00023052"/>
    </source>
</evidence>
<dbReference type="PANTHER" id="PTHR18968:SF167">
    <property type="entry name" value="ACETOLACTATE SYNTHASE LARGE SUBUNIT ILVB2-RELATED"/>
    <property type="match status" value="1"/>
</dbReference>
<keyword evidence="2 3" id="KW-0786">Thiamine pyrophosphate</keyword>
<dbReference type="InterPro" id="IPR012001">
    <property type="entry name" value="Thiamin_PyroP_enz_TPP-bd_dom"/>
</dbReference>
<dbReference type="PANTHER" id="PTHR18968">
    <property type="entry name" value="THIAMINE PYROPHOSPHATE ENZYMES"/>
    <property type="match status" value="1"/>
</dbReference>
<dbReference type="InterPro" id="IPR029061">
    <property type="entry name" value="THDP-binding"/>
</dbReference>
<feature type="domain" description="Thiamine pyrophosphate enzyme N-terminal TPP-binding" evidence="6">
    <location>
        <begin position="3"/>
        <end position="111"/>
    </location>
</feature>
<reference evidence="7 8" key="1">
    <citation type="submission" date="2023-05" db="EMBL/GenBank/DDBJ databases">
        <title>Actinoplanes sp. NEAU-A12 genome sequencing.</title>
        <authorList>
            <person name="Wang Z.-S."/>
        </authorList>
    </citation>
    <scope>NUCLEOTIDE SEQUENCE [LARGE SCALE GENOMIC DNA]</scope>
    <source>
        <strain evidence="7 8">NEAU-A12</strain>
    </source>
</reference>
<organism evidence="7 8">
    <name type="scientific">Actinoplanes sandaracinus</name>
    <dbReference type="NCBI Taxonomy" id="3045177"/>
    <lineage>
        <taxon>Bacteria</taxon>
        <taxon>Bacillati</taxon>
        <taxon>Actinomycetota</taxon>
        <taxon>Actinomycetes</taxon>
        <taxon>Micromonosporales</taxon>
        <taxon>Micromonosporaceae</taxon>
        <taxon>Actinoplanes</taxon>
    </lineage>
</organism>
<evidence type="ECO:0000313" key="8">
    <source>
        <dbReference type="Proteomes" id="UP001241758"/>
    </source>
</evidence>
<evidence type="ECO:0000256" key="1">
    <source>
        <dbReference type="ARBA" id="ARBA00007812"/>
    </source>
</evidence>
<proteinExistence type="inferred from homology"/>
<feature type="domain" description="Thiamine pyrophosphate enzyme central" evidence="4">
    <location>
        <begin position="199"/>
        <end position="335"/>
    </location>
</feature>
<feature type="domain" description="Thiamine pyrophosphate enzyme TPP-binding" evidence="5">
    <location>
        <begin position="391"/>
        <end position="541"/>
    </location>
</feature>
<comment type="caution">
    <text evidence="7">The sequence shown here is derived from an EMBL/GenBank/DDBJ whole genome shotgun (WGS) entry which is preliminary data.</text>
</comment>
<dbReference type="InterPro" id="IPR011766">
    <property type="entry name" value="TPP_enzyme_TPP-bd"/>
</dbReference>